<reference evidence="2 3" key="2">
    <citation type="submission" date="2018-11" db="EMBL/GenBank/DDBJ databases">
        <authorList>
            <consortium name="Pathogen Informatics"/>
        </authorList>
    </citation>
    <scope>NUCLEOTIDE SEQUENCE [LARGE SCALE GENOMIC DNA]</scope>
</reference>
<reference evidence="4" key="1">
    <citation type="submission" date="2016-06" db="UniProtKB">
        <authorList>
            <consortium name="WormBaseParasite"/>
        </authorList>
    </citation>
    <scope>IDENTIFICATION</scope>
</reference>
<evidence type="ECO:0000313" key="3">
    <source>
        <dbReference type="Proteomes" id="UP000271098"/>
    </source>
</evidence>
<sequence>MAVAVQQHEPQEQQHRPEIDMGLKKKAESFDELNSSVTGATQEDETADEQQRQQQQQQQQQQECSQSYSMPSTSLHLDSAWQQRVREYVATSMQGTSYMVVPTVLLADTKKDKPYVATDSLKCALFLSSDRSFP</sequence>
<dbReference type="Proteomes" id="UP000271098">
    <property type="component" value="Unassembled WGS sequence"/>
</dbReference>
<dbReference type="WBParaSite" id="GPUH_0001458901-mRNA-1">
    <property type="protein sequence ID" value="GPUH_0001458901-mRNA-1"/>
    <property type="gene ID" value="GPUH_0001458901"/>
</dbReference>
<name>A0A183E0S9_9BILA</name>
<organism evidence="4">
    <name type="scientific">Gongylonema pulchrum</name>
    <dbReference type="NCBI Taxonomy" id="637853"/>
    <lineage>
        <taxon>Eukaryota</taxon>
        <taxon>Metazoa</taxon>
        <taxon>Ecdysozoa</taxon>
        <taxon>Nematoda</taxon>
        <taxon>Chromadorea</taxon>
        <taxon>Rhabditida</taxon>
        <taxon>Spirurina</taxon>
        <taxon>Spiruromorpha</taxon>
        <taxon>Spiruroidea</taxon>
        <taxon>Gongylonematidae</taxon>
        <taxon>Gongylonema</taxon>
    </lineage>
</organism>
<feature type="compositionally biased region" description="Polar residues" evidence="1">
    <location>
        <begin position="32"/>
        <end position="41"/>
    </location>
</feature>
<evidence type="ECO:0000256" key="1">
    <source>
        <dbReference type="SAM" id="MobiDB-lite"/>
    </source>
</evidence>
<dbReference type="AlphaFoldDB" id="A0A183E0S9"/>
<gene>
    <name evidence="2" type="ORF">GPUH_LOCUS14570</name>
</gene>
<feature type="compositionally biased region" description="Low complexity" evidence="1">
    <location>
        <begin position="52"/>
        <end position="62"/>
    </location>
</feature>
<evidence type="ECO:0000313" key="4">
    <source>
        <dbReference type="WBParaSite" id="GPUH_0001458901-mRNA-1"/>
    </source>
</evidence>
<feature type="compositionally biased region" description="Polar residues" evidence="1">
    <location>
        <begin position="63"/>
        <end position="76"/>
    </location>
</feature>
<dbReference type="EMBL" id="UYRT01081419">
    <property type="protein sequence ID" value="VDN24383.1"/>
    <property type="molecule type" value="Genomic_DNA"/>
</dbReference>
<protein>
    <submittedName>
        <fullName evidence="2 4">Uncharacterized protein</fullName>
    </submittedName>
</protein>
<feature type="region of interest" description="Disordered" evidence="1">
    <location>
        <begin position="1"/>
        <end position="76"/>
    </location>
</feature>
<keyword evidence="3" id="KW-1185">Reference proteome</keyword>
<feature type="compositionally biased region" description="Basic and acidic residues" evidence="1">
    <location>
        <begin position="9"/>
        <end position="29"/>
    </location>
</feature>
<evidence type="ECO:0000313" key="2">
    <source>
        <dbReference type="EMBL" id="VDN24383.1"/>
    </source>
</evidence>
<proteinExistence type="predicted"/>
<accession>A0A183E0S9</accession>